<name>A0A2V1DG44_9PLEO</name>
<proteinExistence type="predicted"/>
<dbReference type="AlphaFoldDB" id="A0A2V1DG44"/>
<gene>
    <name evidence="1" type="ORF">DM02DRAFT_93531</name>
</gene>
<reference evidence="1 2" key="1">
    <citation type="journal article" date="2018" name="Sci. Rep.">
        <title>Comparative genomics provides insights into the lifestyle and reveals functional heterogeneity of dark septate endophytic fungi.</title>
        <authorList>
            <person name="Knapp D.G."/>
            <person name="Nemeth J.B."/>
            <person name="Barry K."/>
            <person name="Hainaut M."/>
            <person name="Henrissat B."/>
            <person name="Johnson J."/>
            <person name="Kuo A."/>
            <person name="Lim J.H.P."/>
            <person name="Lipzen A."/>
            <person name="Nolan M."/>
            <person name="Ohm R.A."/>
            <person name="Tamas L."/>
            <person name="Grigoriev I.V."/>
            <person name="Spatafora J.W."/>
            <person name="Nagy L.G."/>
            <person name="Kovacs G.M."/>
        </authorList>
    </citation>
    <scope>NUCLEOTIDE SEQUENCE [LARGE SCALE GENOMIC DNA]</scope>
    <source>
        <strain evidence="1 2">DSE2036</strain>
    </source>
</reference>
<sequence length="94" mass="10275">MPPDDEDGTHASLLPFCGPAGVVRTLSVVCFIPSPLLVSSFGRSWFPTLNALCRRGSPATKESLVLRQAIILGIFFLSTRPFTPLRRKPCEEST</sequence>
<accession>A0A2V1DG44</accession>
<protein>
    <submittedName>
        <fullName evidence="1">Uncharacterized protein</fullName>
    </submittedName>
</protein>
<keyword evidence="2" id="KW-1185">Reference proteome</keyword>
<evidence type="ECO:0000313" key="2">
    <source>
        <dbReference type="Proteomes" id="UP000244855"/>
    </source>
</evidence>
<evidence type="ECO:0000313" key="1">
    <source>
        <dbReference type="EMBL" id="PVH97092.1"/>
    </source>
</evidence>
<dbReference type="EMBL" id="KZ805446">
    <property type="protein sequence ID" value="PVH97092.1"/>
    <property type="molecule type" value="Genomic_DNA"/>
</dbReference>
<dbReference type="Proteomes" id="UP000244855">
    <property type="component" value="Unassembled WGS sequence"/>
</dbReference>
<organism evidence="1 2">
    <name type="scientific">Periconia macrospinosa</name>
    <dbReference type="NCBI Taxonomy" id="97972"/>
    <lineage>
        <taxon>Eukaryota</taxon>
        <taxon>Fungi</taxon>
        <taxon>Dikarya</taxon>
        <taxon>Ascomycota</taxon>
        <taxon>Pezizomycotina</taxon>
        <taxon>Dothideomycetes</taxon>
        <taxon>Pleosporomycetidae</taxon>
        <taxon>Pleosporales</taxon>
        <taxon>Massarineae</taxon>
        <taxon>Periconiaceae</taxon>
        <taxon>Periconia</taxon>
    </lineage>
</organism>